<dbReference type="Proteomes" id="UP000887572">
    <property type="component" value="Unplaced"/>
</dbReference>
<accession>A0A914IDJ2</accession>
<evidence type="ECO:0000313" key="2">
    <source>
        <dbReference type="Proteomes" id="UP000887572"/>
    </source>
</evidence>
<protein>
    <submittedName>
        <fullName evidence="3">Uncharacterized protein</fullName>
    </submittedName>
</protein>
<keyword evidence="2" id="KW-1185">Reference proteome</keyword>
<sequence length="110" mass="12151">MEIPHSAFITRGETTPRSDNNFPSFANGRTIMKNVEERQLTQWTTGPIRGRGPNWKHFSGSKKQTEDGWSRAGLCRNPGRERGMAHGQGAPRLNKCEIASQGQPSEGDGT</sequence>
<proteinExistence type="predicted"/>
<reference evidence="3" key="1">
    <citation type="submission" date="2022-11" db="UniProtKB">
        <authorList>
            <consortium name="WormBaseParasite"/>
        </authorList>
    </citation>
    <scope>IDENTIFICATION</scope>
</reference>
<feature type="region of interest" description="Disordered" evidence="1">
    <location>
        <begin position="1"/>
        <end position="25"/>
    </location>
</feature>
<organism evidence="2 3">
    <name type="scientific">Globodera rostochiensis</name>
    <name type="common">Golden nematode worm</name>
    <name type="synonym">Heterodera rostochiensis</name>
    <dbReference type="NCBI Taxonomy" id="31243"/>
    <lineage>
        <taxon>Eukaryota</taxon>
        <taxon>Metazoa</taxon>
        <taxon>Ecdysozoa</taxon>
        <taxon>Nematoda</taxon>
        <taxon>Chromadorea</taxon>
        <taxon>Rhabditida</taxon>
        <taxon>Tylenchina</taxon>
        <taxon>Tylenchomorpha</taxon>
        <taxon>Tylenchoidea</taxon>
        <taxon>Heteroderidae</taxon>
        <taxon>Heteroderinae</taxon>
        <taxon>Globodera</taxon>
    </lineage>
</organism>
<feature type="compositionally biased region" description="Polar residues" evidence="1">
    <location>
        <begin position="12"/>
        <end position="24"/>
    </location>
</feature>
<dbReference type="AlphaFoldDB" id="A0A914IDJ2"/>
<evidence type="ECO:0000256" key="1">
    <source>
        <dbReference type="SAM" id="MobiDB-lite"/>
    </source>
</evidence>
<name>A0A914IDJ2_GLORO</name>
<feature type="region of interest" description="Disordered" evidence="1">
    <location>
        <begin position="43"/>
        <end position="110"/>
    </location>
</feature>
<evidence type="ECO:0000313" key="3">
    <source>
        <dbReference type="WBParaSite" id="Gr19_v10_g9226.t1"/>
    </source>
</evidence>
<dbReference type="WBParaSite" id="Gr19_v10_g9226.t1">
    <property type="protein sequence ID" value="Gr19_v10_g9226.t1"/>
    <property type="gene ID" value="Gr19_v10_g9226"/>
</dbReference>